<accession>A0A9P8I1A4</accession>
<dbReference type="Proteomes" id="UP000698800">
    <property type="component" value="Unassembled WGS sequence"/>
</dbReference>
<evidence type="ECO:0000313" key="2">
    <source>
        <dbReference type="EMBL" id="KAH0536581.1"/>
    </source>
</evidence>
<protein>
    <submittedName>
        <fullName evidence="2">Uncharacterized protein</fullName>
    </submittedName>
</protein>
<dbReference type="OrthoDB" id="3788377at2759"/>
<keyword evidence="3" id="KW-1185">Reference proteome</keyword>
<organism evidence="2 3">
    <name type="scientific">Glutinoglossum americanum</name>
    <dbReference type="NCBI Taxonomy" id="1670608"/>
    <lineage>
        <taxon>Eukaryota</taxon>
        <taxon>Fungi</taxon>
        <taxon>Dikarya</taxon>
        <taxon>Ascomycota</taxon>
        <taxon>Pezizomycotina</taxon>
        <taxon>Geoglossomycetes</taxon>
        <taxon>Geoglossales</taxon>
        <taxon>Geoglossaceae</taxon>
        <taxon>Glutinoglossum</taxon>
    </lineage>
</organism>
<comment type="caution">
    <text evidence="2">The sequence shown here is derived from an EMBL/GenBank/DDBJ whole genome shotgun (WGS) entry which is preliminary data.</text>
</comment>
<sequence>MSTSPLQDVRRDLSASWVNFNDLHHRRSASSNIAGSWCMSASSETRSSSSSPKVQRPRTSHWRNNRNMMTPRAERVPAIVGVRKPLLIVDPLLFPEEDSQDLRNCKRVPAQILAVDARVKQVRSNTPAGPPPTPAPQRLPTPDLPELECDVFCDCCATQKKPQSTKEVMVSREKTGRKRETALIDELDMRALSLQQSLGERYSYLCMTSAGLQWRQR</sequence>
<feature type="compositionally biased region" description="Basic residues" evidence="1">
    <location>
        <begin position="55"/>
        <end position="64"/>
    </location>
</feature>
<name>A0A9P8I1A4_9PEZI</name>
<dbReference type="EMBL" id="JAGHQL010000195">
    <property type="protein sequence ID" value="KAH0536581.1"/>
    <property type="molecule type" value="Genomic_DNA"/>
</dbReference>
<gene>
    <name evidence="2" type="ORF">FGG08_006565</name>
</gene>
<evidence type="ECO:0000313" key="3">
    <source>
        <dbReference type="Proteomes" id="UP000698800"/>
    </source>
</evidence>
<proteinExistence type="predicted"/>
<feature type="compositionally biased region" description="Low complexity" evidence="1">
    <location>
        <begin position="42"/>
        <end position="51"/>
    </location>
</feature>
<reference evidence="2" key="1">
    <citation type="submission" date="2021-03" db="EMBL/GenBank/DDBJ databases">
        <title>Comparative genomics and phylogenomic investigation of the class Geoglossomycetes provide insights into ecological specialization and systematics.</title>
        <authorList>
            <person name="Melie T."/>
            <person name="Pirro S."/>
            <person name="Miller A.N."/>
            <person name="Quandt A."/>
        </authorList>
    </citation>
    <scope>NUCLEOTIDE SEQUENCE</scope>
    <source>
        <strain evidence="2">GBOQ0MN5Z8</strain>
    </source>
</reference>
<dbReference type="AlphaFoldDB" id="A0A9P8I1A4"/>
<feature type="region of interest" description="Disordered" evidence="1">
    <location>
        <begin position="42"/>
        <end position="64"/>
    </location>
</feature>
<evidence type="ECO:0000256" key="1">
    <source>
        <dbReference type="SAM" id="MobiDB-lite"/>
    </source>
</evidence>